<protein>
    <submittedName>
        <fullName evidence="1">Uncharacterized protein</fullName>
    </submittedName>
</protein>
<evidence type="ECO:0000313" key="1">
    <source>
        <dbReference type="EMBL" id="SIT20853.1"/>
    </source>
</evidence>
<accession>A0A1N7QDA8</accession>
<dbReference type="RefSeq" id="WP_159445120.1">
    <property type="nucleotide sequence ID" value="NZ_AP017422.1"/>
</dbReference>
<reference evidence="2" key="1">
    <citation type="submission" date="2017-01" db="EMBL/GenBank/DDBJ databases">
        <authorList>
            <person name="Varghese N."/>
            <person name="Submissions S."/>
        </authorList>
    </citation>
    <scope>NUCLEOTIDE SEQUENCE [LARGE SCALE GENOMIC DNA]</scope>
    <source>
        <strain evidence="2">DSM 21054</strain>
    </source>
</reference>
<dbReference type="Proteomes" id="UP000186917">
    <property type="component" value="Unassembled WGS sequence"/>
</dbReference>
<sequence>MKDKKQEIIDYAKSLGINLTIDPALKEKHGSKVLASEKLAKVNEMLSNMKSLPK</sequence>
<dbReference type="STRING" id="477680.SAMN05421788_10570"/>
<organism evidence="1 2">
    <name type="scientific">Filimonas lacunae</name>
    <dbReference type="NCBI Taxonomy" id="477680"/>
    <lineage>
        <taxon>Bacteria</taxon>
        <taxon>Pseudomonadati</taxon>
        <taxon>Bacteroidota</taxon>
        <taxon>Chitinophagia</taxon>
        <taxon>Chitinophagales</taxon>
        <taxon>Chitinophagaceae</taxon>
        <taxon>Filimonas</taxon>
    </lineage>
</organism>
<keyword evidence="2" id="KW-1185">Reference proteome</keyword>
<dbReference type="EMBL" id="FTOR01000005">
    <property type="protein sequence ID" value="SIT20853.1"/>
    <property type="molecule type" value="Genomic_DNA"/>
</dbReference>
<proteinExistence type="predicted"/>
<name>A0A1N7QDA8_9BACT</name>
<evidence type="ECO:0000313" key="2">
    <source>
        <dbReference type="Proteomes" id="UP000186917"/>
    </source>
</evidence>
<dbReference type="AlphaFoldDB" id="A0A1N7QDA8"/>
<gene>
    <name evidence="1" type="ORF">SAMN05421788_10570</name>
</gene>